<comment type="caution">
    <text evidence="2">The sequence shown here is derived from an EMBL/GenBank/DDBJ whole genome shotgun (WGS) entry which is preliminary data.</text>
</comment>
<dbReference type="Proteomes" id="UP000245217">
    <property type="component" value="Unassembled WGS sequence"/>
</dbReference>
<dbReference type="InterPro" id="IPR000073">
    <property type="entry name" value="AB_hydrolase_1"/>
</dbReference>
<sequence length="277" mass="30992">MSNIIKERKAVKRQEQRYNDKINYLYVAGETPRDLILLVHPLGMNRHVWNEVIAHFETEYDLLALDLPGHGDSPAPSEEEQWRIEALAEMVLRLVDQLGYQRFHYVGTSIGGAIGQEILLLAPERLKSLMITNSSHKIGETSAWESRAADVRQIGLAEMAPTIVPRWFASDYLESAIEEIEDWKRSLAATSNEGYAQLCEALGAWSATDRLPNRDQSVPVLCLAGSEDKAMALPNMEQLADLMGERELEILAVGHVPSVEASAQFNQILSEWLAAAR</sequence>
<name>A0A2U2AQP4_9GAMM</name>
<accession>A0A2U2AQP4</accession>
<gene>
    <name evidence="2" type="ORF">DC077_07595</name>
    <name evidence="3" type="ORF">DC078_07215</name>
</gene>
<dbReference type="EMBL" id="QEWW01000004">
    <property type="protein sequence ID" value="PWD85878.1"/>
    <property type="molecule type" value="Genomic_DNA"/>
</dbReference>
<evidence type="ECO:0000313" key="2">
    <source>
        <dbReference type="EMBL" id="PWD85878.1"/>
    </source>
</evidence>
<dbReference type="GO" id="GO:0016020">
    <property type="term" value="C:membrane"/>
    <property type="evidence" value="ECO:0007669"/>
    <property type="project" value="TreeGrafter"/>
</dbReference>
<evidence type="ECO:0000313" key="4">
    <source>
        <dbReference type="Proteomes" id="UP000245059"/>
    </source>
</evidence>
<dbReference type="GO" id="GO:0016787">
    <property type="term" value="F:hydrolase activity"/>
    <property type="evidence" value="ECO:0007669"/>
    <property type="project" value="UniProtKB-KW"/>
</dbReference>
<evidence type="ECO:0000313" key="5">
    <source>
        <dbReference type="Proteomes" id="UP000245217"/>
    </source>
</evidence>
<organism evidence="2 4">
    <name type="scientific">Ignatzschineria cameli</name>
    <dbReference type="NCBI Taxonomy" id="2182793"/>
    <lineage>
        <taxon>Bacteria</taxon>
        <taxon>Pseudomonadati</taxon>
        <taxon>Pseudomonadota</taxon>
        <taxon>Gammaproteobacteria</taxon>
        <taxon>Cardiobacteriales</taxon>
        <taxon>Ignatzschineriaceae</taxon>
        <taxon>Ignatzschineria</taxon>
    </lineage>
</organism>
<dbReference type="EMBL" id="QEWV01000005">
    <property type="protein sequence ID" value="PWD91766.1"/>
    <property type="molecule type" value="Genomic_DNA"/>
</dbReference>
<evidence type="ECO:0000259" key="1">
    <source>
        <dbReference type="Pfam" id="PF00561"/>
    </source>
</evidence>
<dbReference type="InterPro" id="IPR050266">
    <property type="entry name" value="AB_hydrolase_sf"/>
</dbReference>
<dbReference type="PRINTS" id="PR00111">
    <property type="entry name" value="ABHYDROLASE"/>
</dbReference>
<dbReference type="AlphaFoldDB" id="A0A2U2AQP4"/>
<feature type="domain" description="AB hydrolase-1" evidence="1">
    <location>
        <begin position="35"/>
        <end position="140"/>
    </location>
</feature>
<proteinExistence type="predicted"/>
<dbReference type="InterPro" id="IPR029058">
    <property type="entry name" value="AB_hydrolase_fold"/>
</dbReference>
<reference evidence="4 5" key="2">
    <citation type="submission" date="2018-05" db="EMBL/GenBank/DDBJ databases">
        <title>Ignatzschineria dubaiensis sp. nov., isolated from necrotic foot tissues of dromedaries (Camelus dromedarius) and associated maggots in Dubai, United Arab Emirates.</title>
        <authorList>
            <person name="Tsang C.C."/>
            <person name="Tang J.Y.M."/>
            <person name="Fong J.Y.H."/>
            <person name="Kinne J."/>
            <person name="Lee H.H."/>
            <person name="Joseph M."/>
            <person name="Jose S."/>
            <person name="Schuster R.K."/>
            <person name="Tang Y."/>
            <person name="Sivakumar S."/>
            <person name="Chen J.H.K."/>
            <person name="Teng J.L.L."/>
            <person name="Lau S.K.P."/>
            <person name="Wernery U."/>
            <person name="Woo P.C.Y."/>
        </authorList>
    </citation>
    <scope>NUCLEOTIDE SEQUENCE [LARGE SCALE GENOMIC DNA]</scope>
    <source>
        <strain evidence="4">UAE-HKU57</strain>
        <strain evidence="5">UAE-HKU58</strain>
    </source>
</reference>
<keyword evidence="5" id="KW-1185">Reference proteome</keyword>
<evidence type="ECO:0000313" key="3">
    <source>
        <dbReference type="EMBL" id="PWD91766.1"/>
    </source>
</evidence>
<dbReference type="Gene3D" id="3.40.50.1820">
    <property type="entry name" value="alpha/beta hydrolase"/>
    <property type="match status" value="1"/>
</dbReference>
<dbReference type="Pfam" id="PF00561">
    <property type="entry name" value="Abhydrolase_1"/>
    <property type="match status" value="1"/>
</dbReference>
<dbReference type="PANTHER" id="PTHR43798">
    <property type="entry name" value="MONOACYLGLYCEROL LIPASE"/>
    <property type="match status" value="1"/>
</dbReference>
<reference evidence="2" key="1">
    <citation type="journal article" date="2018" name="Genome Announc.">
        <title>Ignatzschineria cameli sp. nov., isolated from necrotic foot tissue of dromedaries (Camelus dromedarius) and associated maggots (Wohlfahrtia species) in Dubai.</title>
        <authorList>
            <person name="Tsang C.C."/>
            <person name="Tang J.Y."/>
            <person name="Fong J.Y."/>
            <person name="Kinne J."/>
            <person name="Lee H.H."/>
            <person name="Joseph M."/>
            <person name="Jose S."/>
            <person name="Schuster R.K."/>
            <person name="Tang Y."/>
            <person name="Sivakumar S."/>
            <person name="Chen J.H."/>
            <person name="Teng J.L."/>
            <person name="Lau S.K."/>
            <person name="Wernery U."/>
            <person name="Woo P.C."/>
        </authorList>
    </citation>
    <scope>NUCLEOTIDE SEQUENCE</scope>
    <source>
        <strain evidence="2">UAE-HKU57</strain>
        <strain evidence="3">UAE-HKU58</strain>
    </source>
</reference>
<dbReference type="SUPFAM" id="SSF53474">
    <property type="entry name" value="alpha/beta-Hydrolases"/>
    <property type="match status" value="1"/>
</dbReference>
<dbReference type="PANTHER" id="PTHR43798:SF33">
    <property type="entry name" value="HYDROLASE, PUTATIVE (AFU_ORTHOLOGUE AFUA_2G14860)-RELATED"/>
    <property type="match status" value="1"/>
</dbReference>
<protein>
    <submittedName>
        <fullName evidence="2">3-oxoadipate enol-lactone hydrolase</fullName>
    </submittedName>
</protein>
<keyword evidence="2" id="KW-0378">Hydrolase</keyword>
<dbReference type="Proteomes" id="UP000245059">
    <property type="component" value="Unassembled WGS sequence"/>
</dbReference>